<dbReference type="Proteomes" id="UP001055072">
    <property type="component" value="Unassembled WGS sequence"/>
</dbReference>
<accession>A0ACB8TP74</accession>
<protein>
    <submittedName>
        <fullName evidence="1">Uncharacterized protein</fullName>
    </submittedName>
</protein>
<evidence type="ECO:0000313" key="2">
    <source>
        <dbReference type="Proteomes" id="UP001055072"/>
    </source>
</evidence>
<name>A0ACB8TP74_9APHY</name>
<keyword evidence="2" id="KW-1185">Reference proteome</keyword>
<comment type="caution">
    <text evidence="1">The sequence shown here is derived from an EMBL/GenBank/DDBJ whole genome shotgun (WGS) entry which is preliminary data.</text>
</comment>
<proteinExistence type="predicted"/>
<reference evidence="1" key="1">
    <citation type="journal article" date="2021" name="Environ. Microbiol.">
        <title>Gene family expansions and transcriptome signatures uncover fungal adaptations to wood decay.</title>
        <authorList>
            <person name="Hage H."/>
            <person name="Miyauchi S."/>
            <person name="Viragh M."/>
            <person name="Drula E."/>
            <person name="Min B."/>
            <person name="Chaduli D."/>
            <person name="Navarro D."/>
            <person name="Favel A."/>
            <person name="Norest M."/>
            <person name="Lesage-Meessen L."/>
            <person name="Balint B."/>
            <person name="Merenyi Z."/>
            <person name="de Eugenio L."/>
            <person name="Morin E."/>
            <person name="Martinez A.T."/>
            <person name="Baldrian P."/>
            <person name="Stursova M."/>
            <person name="Martinez M.J."/>
            <person name="Novotny C."/>
            <person name="Magnuson J.K."/>
            <person name="Spatafora J.W."/>
            <person name="Maurice S."/>
            <person name="Pangilinan J."/>
            <person name="Andreopoulos W."/>
            <person name="LaButti K."/>
            <person name="Hundley H."/>
            <person name="Na H."/>
            <person name="Kuo A."/>
            <person name="Barry K."/>
            <person name="Lipzen A."/>
            <person name="Henrissat B."/>
            <person name="Riley R."/>
            <person name="Ahrendt S."/>
            <person name="Nagy L.G."/>
            <person name="Grigoriev I.V."/>
            <person name="Martin F."/>
            <person name="Rosso M.N."/>
        </authorList>
    </citation>
    <scope>NUCLEOTIDE SEQUENCE</scope>
    <source>
        <strain evidence="1">CBS 384.51</strain>
    </source>
</reference>
<dbReference type="EMBL" id="MU274953">
    <property type="protein sequence ID" value="KAI0083779.1"/>
    <property type="molecule type" value="Genomic_DNA"/>
</dbReference>
<evidence type="ECO:0000313" key="1">
    <source>
        <dbReference type="EMBL" id="KAI0083779.1"/>
    </source>
</evidence>
<organism evidence="1 2">
    <name type="scientific">Irpex rosettiformis</name>
    <dbReference type="NCBI Taxonomy" id="378272"/>
    <lineage>
        <taxon>Eukaryota</taxon>
        <taxon>Fungi</taxon>
        <taxon>Dikarya</taxon>
        <taxon>Basidiomycota</taxon>
        <taxon>Agaricomycotina</taxon>
        <taxon>Agaricomycetes</taxon>
        <taxon>Polyporales</taxon>
        <taxon>Irpicaceae</taxon>
        <taxon>Irpex</taxon>
    </lineage>
</organism>
<gene>
    <name evidence="1" type="ORF">BDY19DRAFT_910328</name>
</gene>
<sequence>MPSANSTTSSRRSAPYTILARNEVTGLRERISITSATKAKYANIGKPRKVVKPRCTPLIKRLDPEYREMIAEDQHERDESLARKRRWAEEIQQESLLERLAIQKAEKLSLLERMDLQYPGSPYASYSIPNKKIRKISTDKRHDDYLTLVNTTAERLNILRQHLVDEGTRLSQRPSERIKERHQSVAKLIDYVDQVVDIFRDKDLTSGLTHSDWRALKRDCKAIGRVKFDNLDKRWNFVAQSLANIEVGGAFSYLF</sequence>